<dbReference type="SMART" id="SM00741">
    <property type="entry name" value="SapB"/>
    <property type="match status" value="1"/>
</dbReference>
<dbReference type="STRING" id="409849.ENSPMGP00000012985"/>
<evidence type="ECO:0000256" key="2">
    <source>
        <dbReference type="SAM" id="Phobius"/>
    </source>
</evidence>
<organism evidence="4 5">
    <name type="scientific">Periophthalmus magnuspinnatus</name>
    <dbReference type="NCBI Taxonomy" id="409849"/>
    <lineage>
        <taxon>Eukaryota</taxon>
        <taxon>Metazoa</taxon>
        <taxon>Chordata</taxon>
        <taxon>Craniata</taxon>
        <taxon>Vertebrata</taxon>
        <taxon>Euteleostomi</taxon>
        <taxon>Actinopterygii</taxon>
        <taxon>Neopterygii</taxon>
        <taxon>Teleostei</taxon>
        <taxon>Neoteleostei</taxon>
        <taxon>Acanthomorphata</taxon>
        <taxon>Gobiaria</taxon>
        <taxon>Gobiiformes</taxon>
        <taxon>Gobioidei</taxon>
        <taxon>Gobiidae</taxon>
        <taxon>Oxudercinae</taxon>
        <taxon>Periophthalmus</taxon>
    </lineage>
</organism>
<dbReference type="InterPro" id="IPR007856">
    <property type="entry name" value="SapB_1"/>
</dbReference>
<dbReference type="Pfam" id="PF05184">
    <property type="entry name" value="SapB_1"/>
    <property type="match status" value="1"/>
</dbReference>
<accession>A0A3B4A8D8</accession>
<evidence type="ECO:0000313" key="5">
    <source>
        <dbReference type="Proteomes" id="UP000261520"/>
    </source>
</evidence>
<dbReference type="GO" id="GO:0042742">
    <property type="term" value="P:defense response to bacterium"/>
    <property type="evidence" value="ECO:0007669"/>
    <property type="project" value="InterPro"/>
</dbReference>
<keyword evidence="2" id="KW-0812">Transmembrane</keyword>
<evidence type="ECO:0000259" key="3">
    <source>
        <dbReference type="PROSITE" id="PS50015"/>
    </source>
</evidence>
<dbReference type="Gene3D" id="1.10.225.10">
    <property type="entry name" value="Saposin-like"/>
    <property type="match status" value="1"/>
</dbReference>
<keyword evidence="2" id="KW-1133">Transmembrane helix</keyword>
<dbReference type="AlphaFoldDB" id="A0A3B4A8D8"/>
<evidence type="ECO:0000313" key="4">
    <source>
        <dbReference type="Ensembl" id="ENSPMGP00000012985.1"/>
    </source>
</evidence>
<dbReference type="PANTHER" id="PTHR15541">
    <property type="entry name" value="GRANULYSIN RELATED"/>
    <property type="match status" value="1"/>
</dbReference>
<protein>
    <recommendedName>
        <fullName evidence="3">Saposin B-type domain-containing protein</fullName>
    </recommendedName>
</protein>
<proteinExistence type="predicted"/>
<feature type="transmembrane region" description="Helical" evidence="2">
    <location>
        <begin position="27"/>
        <end position="46"/>
    </location>
</feature>
<keyword evidence="2" id="KW-0472">Membrane</keyword>
<dbReference type="GO" id="GO:0006629">
    <property type="term" value="P:lipid metabolic process"/>
    <property type="evidence" value="ECO:0007669"/>
    <property type="project" value="InterPro"/>
</dbReference>
<dbReference type="PROSITE" id="PS51257">
    <property type="entry name" value="PROKAR_LIPOPROTEIN"/>
    <property type="match status" value="1"/>
</dbReference>
<feature type="domain" description="Saposin B-type" evidence="3">
    <location>
        <begin position="35"/>
        <end position="115"/>
    </location>
</feature>
<evidence type="ECO:0000256" key="1">
    <source>
        <dbReference type="ARBA" id="ARBA00023157"/>
    </source>
</evidence>
<dbReference type="InterPro" id="IPR011001">
    <property type="entry name" value="Saposin-like"/>
</dbReference>
<sequence length="137" mass="15307">MNRSSLVVLCVLLSCSGETLILFLLSRLCSYILMLPGVCWACKWALNKIKKKMGNNATAEVIKSKLLSICNQIGLIKSLCQKFVQKNLEVLIEELTTTDDVRSICVNVKACKSVSIYTYTHTAFCNKNVNNLIFVSH</sequence>
<dbReference type="Proteomes" id="UP000261520">
    <property type="component" value="Unplaced"/>
</dbReference>
<dbReference type="SUPFAM" id="SSF47862">
    <property type="entry name" value="Saposin"/>
    <property type="match status" value="1"/>
</dbReference>
<name>A0A3B4A8D8_9GOBI</name>
<dbReference type="PANTHER" id="PTHR15541:SF2">
    <property type="entry name" value="GRANULYSIN"/>
    <property type="match status" value="1"/>
</dbReference>
<dbReference type="InterPro" id="IPR038847">
    <property type="entry name" value="Granulysin-like"/>
</dbReference>
<reference evidence="4" key="2">
    <citation type="submission" date="2025-09" db="UniProtKB">
        <authorList>
            <consortium name="Ensembl"/>
        </authorList>
    </citation>
    <scope>IDENTIFICATION</scope>
</reference>
<dbReference type="PROSITE" id="PS50015">
    <property type="entry name" value="SAP_B"/>
    <property type="match status" value="1"/>
</dbReference>
<dbReference type="Ensembl" id="ENSPMGT00000013859.1">
    <property type="protein sequence ID" value="ENSPMGP00000012985.1"/>
    <property type="gene ID" value="ENSPMGG00000010707.1"/>
</dbReference>
<keyword evidence="5" id="KW-1185">Reference proteome</keyword>
<keyword evidence="1" id="KW-1015">Disulfide bond</keyword>
<reference evidence="4" key="1">
    <citation type="submission" date="2025-08" db="UniProtKB">
        <authorList>
            <consortium name="Ensembl"/>
        </authorList>
    </citation>
    <scope>IDENTIFICATION</scope>
</reference>
<dbReference type="InterPro" id="IPR008139">
    <property type="entry name" value="SaposinB_dom"/>
</dbReference>